<keyword evidence="2" id="KW-1185">Reference proteome</keyword>
<protein>
    <submittedName>
        <fullName evidence="1">Uncharacterized protein</fullName>
    </submittedName>
</protein>
<evidence type="ECO:0000313" key="2">
    <source>
        <dbReference type="Proteomes" id="UP000009328"/>
    </source>
</evidence>
<dbReference type="EMBL" id="CAIF01000203">
    <property type="protein sequence ID" value="CCH45602.1"/>
    <property type="molecule type" value="Genomic_DNA"/>
</dbReference>
<reference evidence="1 2" key="1">
    <citation type="journal article" date="2012" name="Eukaryot. Cell">
        <title>Draft genome sequence of Wickerhamomyces ciferrii NRRL Y-1031 F-60-10.</title>
        <authorList>
            <person name="Schneider J."/>
            <person name="Andrea H."/>
            <person name="Blom J."/>
            <person name="Jaenicke S."/>
            <person name="Ruckert C."/>
            <person name="Schorsch C."/>
            <person name="Szczepanowski R."/>
            <person name="Farwick M."/>
            <person name="Goesmann A."/>
            <person name="Puhler A."/>
            <person name="Schaffer S."/>
            <person name="Tauch A."/>
            <person name="Kohler T."/>
            <person name="Brinkrolf K."/>
        </authorList>
    </citation>
    <scope>NUCLEOTIDE SEQUENCE [LARGE SCALE GENOMIC DNA]</scope>
    <source>
        <strain evidence="2">ATCC 14091 / BCRC 22168 / CBS 111 / JCM 3599 / NBRC 0793 / NRRL Y-1031 F-60-10</strain>
    </source>
</reference>
<evidence type="ECO:0000313" key="1">
    <source>
        <dbReference type="EMBL" id="CCH45602.1"/>
    </source>
</evidence>
<dbReference type="InParanoid" id="K0KUA9"/>
<organism evidence="1 2">
    <name type="scientific">Wickerhamomyces ciferrii (strain ATCC 14091 / BCRC 22168 / CBS 111 / JCM 3599 / NBRC 0793 / NRRL Y-1031 F-60-10)</name>
    <name type="common">Yeast</name>
    <name type="synonym">Pichia ciferrii</name>
    <dbReference type="NCBI Taxonomy" id="1206466"/>
    <lineage>
        <taxon>Eukaryota</taxon>
        <taxon>Fungi</taxon>
        <taxon>Dikarya</taxon>
        <taxon>Ascomycota</taxon>
        <taxon>Saccharomycotina</taxon>
        <taxon>Saccharomycetes</taxon>
        <taxon>Phaffomycetales</taxon>
        <taxon>Wickerhamomycetaceae</taxon>
        <taxon>Wickerhamomyces</taxon>
    </lineage>
</organism>
<accession>K0KUA9</accession>
<name>K0KUA9_WICCF</name>
<sequence>MNTGRASSSADQNRYINFVRCLASHEETANCTVGLDLNEVLTFNFITSEESKTTAVFFRCYKRHANTILTCHVFNDQRGTILEPVPLFHVIDGHPMFDECVRPKPIDKYPLMRNLDPSLNDDP</sequence>
<dbReference type="Proteomes" id="UP000009328">
    <property type="component" value="Unassembled WGS sequence"/>
</dbReference>
<proteinExistence type="predicted"/>
<gene>
    <name evidence="1" type="ORF">BN7_5185</name>
</gene>
<dbReference type="HOGENOM" id="CLU_2051475_0_0_1"/>
<comment type="caution">
    <text evidence="1">The sequence shown here is derived from an EMBL/GenBank/DDBJ whole genome shotgun (WGS) entry which is preliminary data.</text>
</comment>
<dbReference type="AlphaFoldDB" id="K0KUA9"/>